<dbReference type="EMBL" id="LAZR01010443">
    <property type="protein sequence ID" value="KKM66923.1"/>
    <property type="molecule type" value="Genomic_DNA"/>
</dbReference>
<accession>A0A0F9JBK8</accession>
<protein>
    <submittedName>
        <fullName evidence="1">Uncharacterized protein</fullName>
    </submittedName>
</protein>
<sequence length="156" mass="17502">MSAATTEALYKALRTRLLGFQALGSPTPDTLGDSLTDLYVVQGPDDVTFPYGIMRLQARQRPGEYAGEREAMDLELLLYDRPRAQQYVVEGYADIADQALLRHTDRTAGLFFSGSSERDTIPMNTQVSDREVVGVRCVYNLVVWPQFLTQYSLQEA</sequence>
<reference evidence="1" key="1">
    <citation type="journal article" date="2015" name="Nature">
        <title>Complex archaea that bridge the gap between prokaryotes and eukaryotes.</title>
        <authorList>
            <person name="Spang A."/>
            <person name="Saw J.H."/>
            <person name="Jorgensen S.L."/>
            <person name="Zaremba-Niedzwiedzka K."/>
            <person name="Martijn J."/>
            <person name="Lind A.E."/>
            <person name="van Eijk R."/>
            <person name="Schleper C."/>
            <person name="Guy L."/>
            <person name="Ettema T.J."/>
        </authorList>
    </citation>
    <scope>NUCLEOTIDE SEQUENCE</scope>
</reference>
<name>A0A0F9JBK8_9ZZZZ</name>
<gene>
    <name evidence="1" type="ORF">LCGC14_1476350</name>
</gene>
<evidence type="ECO:0000313" key="1">
    <source>
        <dbReference type="EMBL" id="KKM66923.1"/>
    </source>
</evidence>
<comment type="caution">
    <text evidence="1">The sequence shown here is derived from an EMBL/GenBank/DDBJ whole genome shotgun (WGS) entry which is preliminary data.</text>
</comment>
<dbReference type="AlphaFoldDB" id="A0A0F9JBK8"/>
<organism evidence="1">
    <name type="scientific">marine sediment metagenome</name>
    <dbReference type="NCBI Taxonomy" id="412755"/>
    <lineage>
        <taxon>unclassified sequences</taxon>
        <taxon>metagenomes</taxon>
        <taxon>ecological metagenomes</taxon>
    </lineage>
</organism>
<proteinExistence type="predicted"/>